<dbReference type="Proteomes" id="UP000037035">
    <property type="component" value="Unassembled WGS sequence"/>
</dbReference>
<dbReference type="GO" id="GO:0051028">
    <property type="term" value="P:mRNA transport"/>
    <property type="evidence" value="ECO:0007669"/>
    <property type="project" value="UniProtKB-UniRule"/>
</dbReference>
<comment type="subcellular location">
    <subcellularLocation>
        <location evidence="1">Nucleus</location>
        <location evidence="1">Nuclear pore complex</location>
    </subcellularLocation>
</comment>
<keyword evidence="7 8" id="KW-0539">Nucleus</keyword>
<dbReference type="EMBL" id="LAVV01000954">
    <property type="protein sequence ID" value="KNZ63913.1"/>
    <property type="molecule type" value="Genomic_DNA"/>
</dbReference>
<dbReference type="AlphaFoldDB" id="A0A0L6VT82"/>
<dbReference type="SUPFAM" id="SSF54928">
    <property type="entry name" value="RNA-binding domain, RBD"/>
    <property type="match status" value="1"/>
</dbReference>
<evidence type="ECO:0000259" key="10">
    <source>
        <dbReference type="PROSITE" id="PS51472"/>
    </source>
</evidence>
<dbReference type="GO" id="GO:0005543">
    <property type="term" value="F:phospholipid binding"/>
    <property type="evidence" value="ECO:0007669"/>
    <property type="project" value="TreeGrafter"/>
</dbReference>
<gene>
    <name evidence="11" type="ORF">VP01_1085g2</name>
</gene>
<dbReference type="VEuPathDB" id="FungiDB:VP01_1085g2"/>
<proteinExistence type="predicted"/>
<evidence type="ECO:0000256" key="1">
    <source>
        <dbReference type="ARBA" id="ARBA00004567"/>
    </source>
</evidence>
<dbReference type="PROSITE" id="PS51472">
    <property type="entry name" value="RRM_NUP35"/>
    <property type="match status" value="1"/>
</dbReference>
<dbReference type="GO" id="GO:0006999">
    <property type="term" value="P:nuclear pore organization"/>
    <property type="evidence" value="ECO:0007669"/>
    <property type="project" value="TreeGrafter"/>
</dbReference>
<comment type="caution">
    <text evidence="11">The sequence shown here is derived from an EMBL/GenBank/DDBJ whole genome shotgun (WGS) entry which is preliminary data.</text>
</comment>
<dbReference type="GO" id="GO:0017056">
    <property type="term" value="F:structural constituent of nuclear pore"/>
    <property type="evidence" value="ECO:0007669"/>
    <property type="project" value="TreeGrafter"/>
</dbReference>
<feature type="compositionally biased region" description="Polar residues" evidence="9">
    <location>
        <begin position="167"/>
        <end position="187"/>
    </location>
</feature>
<dbReference type="InterPro" id="IPR007846">
    <property type="entry name" value="RRM_NUP35_dom"/>
</dbReference>
<dbReference type="OrthoDB" id="3365060at2759"/>
<dbReference type="GO" id="GO:0006607">
    <property type="term" value="P:NLS-bearing protein import into nucleus"/>
    <property type="evidence" value="ECO:0007669"/>
    <property type="project" value="TreeGrafter"/>
</dbReference>
<evidence type="ECO:0000256" key="6">
    <source>
        <dbReference type="ARBA" id="ARBA00023132"/>
    </source>
</evidence>
<evidence type="ECO:0000256" key="9">
    <source>
        <dbReference type="SAM" id="MobiDB-lite"/>
    </source>
</evidence>
<keyword evidence="6 8" id="KW-0906">Nuclear pore complex</keyword>
<dbReference type="Pfam" id="PF05172">
    <property type="entry name" value="RRM_Nup35"/>
    <property type="match status" value="1"/>
</dbReference>
<dbReference type="PANTHER" id="PTHR21527:SF6">
    <property type="entry name" value="NUCLEOPORIN NUP35"/>
    <property type="match status" value="1"/>
</dbReference>
<dbReference type="GO" id="GO:0044615">
    <property type="term" value="C:nuclear pore nuclear basket"/>
    <property type="evidence" value="ECO:0007669"/>
    <property type="project" value="TreeGrafter"/>
</dbReference>
<evidence type="ECO:0000256" key="3">
    <source>
        <dbReference type="ARBA" id="ARBA00022816"/>
    </source>
</evidence>
<dbReference type="Gene3D" id="3.30.70.330">
    <property type="match status" value="1"/>
</dbReference>
<keyword evidence="2 8" id="KW-0813">Transport</keyword>
<reference evidence="11 12" key="1">
    <citation type="submission" date="2015-08" db="EMBL/GenBank/DDBJ databases">
        <title>Next Generation Sequencing and Analysis of the Genome of Puccinia sorghi L Schw, the Causal Agent of Maize Common Rust.</title>
        <authorList>
            <person name="Rochi L."/>
            <person name="Burguener G."/>
            <person name="Darino M."/>
            <person name="Turjanski A."/>
            <person name="Kreff E."/>
            <person name="Dieguez M.J."/>
            <person name="Sacco F."/>
        </authorList>
    </citation>
    <scope>NUCLEOTIDE SEQUENCE [LARGE SCALE GENOMIC DNA]</scope>
    <source>
        <strain evidence="11 12">RO10H11247</strain>
    </source>
</reference>
<feature type="region of interest" description="Disordered" evidence="9">
    <location>
        <begin position="1"/>
        <end position="200"/>
    </location>
</feature>
<name>A0A0L6VT82_9BASI</name>
<dbReference type="InterPro" id="IPR012677">
    <property type="entry name" value="Nucleotide-bd_a/b_plait_sf"/>
</dbReference>
<evidence type="ECO:0000256" key="4">
    <source>
        <dbReference type="ARBA" id="ARBA00022927"/>
    </source>
</evidence>
<evidence type="ECO:0000256" key="7">
    <source>
        <dbReference type="ARBA" id="ARBA00023242"/>
    </source>
</evidence>
<evidence type="ECO:0000313" key="11">
    <source>
        <dbReference type="EMBL" id="KNZ63913.1"/>
    </source>
</evidence>
<dbReference type="STRING" id="27349.A0A0L6VT82"/>
<dbReference type="GO" id="GO:0003676">
    <property type="term" value="F:nucleic acid binding"/>
    <property type="evidence" value="ECO:0007669"/>
    <property type="project" value="InterPro"/>
</dbReference>
<sequence length="379" mass="40160">MPFPQSPKFGGSGSGSPLNLNPAVGSDGPRQYSAGYISTASTGPYHMDHSQSMNAISQKSNLPDQDDWISSPINSNRMRGATGPGSASKSPYRGSGGGLFAFKDSTPLKSSRNSGLFGSPSKVPNSVKSKRINDAMEDDAPPKESLLDDDASHLKPSRHDPSGHRSLASSLTTHATQHTSNESENSDQPPPTSSSAGYPVHVFGFTPSQQSFVMDHFSSIGELVCPPEFSSEGGNWATVTYKHITAAQRAVRKNGDILGGIIMVGCKFVDSSLNPIEARDTRAGTEQRKFGTGAAAGLARSSSMIISRSLKTYDSTEAFATPTQAHDKGLLGMISNAGKPNPSIFQNQAEDATKDDAKSSYINRALDLVFDHFMEVGPS</sequence>
<keyword evidence="3 8" id="KW-0509">mRNA transport</keyword>
<feature type="compositionally biased region" description="Polar residues" evidence="9">
    <location>
        <begin position="107"/>
        <end position="116"/>
    </location>
</feature>
<evidence type="ECO:0000256" key="2">
    <source>
        <dbReference type="ARBA" id="ARBA00022448"/>
    </source>
</evidence>
<keyword evidence="5" id="KW-0811">Translocation</keyword>
<organism evidence="11 12">
    <name type="scientific">Puccinia sorghi</name>
    <dbReference type="NCBI Taxonomy" id="27349"/>
    <lineage>
        <taxon>Eukaryota</taxon>
        <taxon>Fungi</taxon>
        <taxon>Dikarya</taxon>
        <taxon>Basidiomycota</taxon>
        <taxon>Pucciniomycotina</taxon>
        <taxon>Pucciniomycetes</taxon>
        <taxon>Pucciniales</taxon>
        <taxon>Pucciniaceae</taxon>
        <taxon>Puccinia</taxon>
    </lineage>
</organism>
<evidence type="ECO:0000313" key="12">
    <source>
        <dbReference type="Proteomes" id="UP000037035"/>
    </source>
</evidence>
<dbReference type="GO" id="GO:0044613">
    <property type="term" value="C:nuclear pore central transport channel"/>
    <property type="evidence" value="ECO:0007669"/>
    <property type="project" value="TreeGrafter"/>
</dbReference>
<feature type="domain" description="RRM Nup35-type" evidence="10">
    <location>
        <begin position="194"/>
        <end position="276"/>
    </location>
</feature>
<protein>
    <recommendedName>
        <fullName evidence="10">RRM Nup35-type domain-containing protein</fullName>
    </recommendedName>
</protein>
<keyword evidence="12" id="KW-1185">Reference proteome</keyword>
<keyword evidence="4" id="KW-0653">Protein transport</keyword>
<accession>A0A0L6VT82</accession>
<dbReference type="InterPro" id="IPR035979">
    <property type="entry name" value="RBD_domain_sf"/>
</dbReference>
<feature type="compositionally biased region" description="Polar residues" evidence="9">
    <location>
        <begin position="50"/>
        <end position="63"/>
    </location>
</feature>
<feature type="compositionally biased region" description="Basic and acidic residues" evidence="9">
    <location>
        <begin position="140"/>
        <end position="163"/>
    </location>
</feature>
<evidence type="ECO:0000256" key="8">
    <source>
        <dbReference type="PROSITE-ProRule" id="PRU00804"/>
    </source>
</evidence>
<evidence type="ECO:0000256" key="5">
    <source>
        <dbReference type="ARBA" id="ARBA00023010"/>
    </source>
</evidence>
<dbReference type="PANTHER" id="PTHR21527">
    <property type="entry name" value="NUCLEOPORIN NUP35"/>
    <property type="match status" value="1"/>
</dbReference>